<dbReference type="PANTHER" id="PTHR28630:SF28">
    <property type="entry name" value="PROSTAMIDE_PROSTAGLANDIN F SYNTHASE"/>
    <property type="match status" value="1"/>
</dbReference>
<dbReference type="Proteomes" id="UP000472260">
    <property type="component" value="Unassembled WGS sequence"/>
</dbReference>
<dbReference type="Ensembl" id="ENSSANT00000023508.1">
    <property type="protein sequence ID" value="ENSSANP00000022050.1"/>
    <property type="gene ID" value="ENSSANG00000011448.1"/>
</dbReference>
<dbReference type="InterPro" id="IPR036249">
    <property type="entry name" value="Thioredoxin-like_sf"/>
</dbReference>
<dbReference type="GO" id="GO:0001516">
    <property type="term" value="P:prostaglandin biosynthetic process"/>
    <property type="evidence" value="ECO:0007669"/>
    <property type="project" value="TreeGrafter"/>
</dbReference>
<sequence length="154" mass="17035">MSPVNLTSLGANQLKNTTSGEMVEIGSLWQEQTVVLFFLRRFGCQVCRWMSAEVSKLEKVLKANGVALIGIGPEETGVKEFMDEGFFKSGGEKVLLHFVQKSPADNISLEDITKALGISANVQAGEKPQVKQEAFVRLILRCYIYYSIVLFING</sequence>
<dbReference type="InterPro" id="IPR032801">
    <property type="entry name" value="PXL2A/B/C"/>
</dbReference>
<reference evidence="1" key="2">
    <citation type="submission" date="2025-09" db="UniProtKB">
        <authorList>
            <consortium name="Ensembl"/>
        </authorList>
    </citation>
    <scope>IDENTIFICATION</scope>
</reference>
<accession>A0A671LNG9</accession>
<protein>
    <submittedName>
        <fullName evidence="1">Prostamide/prostaglandin F synthase-like</fullName>
    </submittedName>
</protein>
<dbReference type="AlphaFoldDB" id="A0A671LNG9"/>
<evidence type="ECO:0000313" key="1">
    <source>
        <dbReference type="Ensembl" id="ENSSANP00000022050.1"/>
    </source>
</evidence>
<dbReference type="PANTHER" id="PTHR28630">
    <property type="match status" value="1"/>
</dbReference>
<gene>
    <name evidence="1" type="primary">LOC107654427</name>
</gene>
<dbReference type="SUPFAM" id="SSF52833">
    <property type="entry name" value="Thioredoxin-like"/>
    <property type="match status" value="1"/>
</dbReference>
<proteinExistence type="predicted"/>
<organism evidence="1 2">
    <name type="scientific">Sinocyclocheilus anshuiensis</name>
    <dbReference type="NCBI Taxonomy" id="1608454"/>
    <lineage>
        <taxon>Eukaryota</taxon>
        <taxon>Metazoa</taxon>
        <taxon>Chordata</taxon>
        <taxon>Craniata</taxon>
        <taxon>Vertebrata</taxon>
        <taxon>Euteleostomi</taxon>
        <taxon>Actinopterygii</taxon>
        <taxon>Neopterygii</taxon>
        <taxon>Teleostei</taxon>
        <taxon>Ostariophysi</taxon>
        <taxon>Cypriniformes</taxon>
        <taxon>Cyprinidae</taxon>
        <taxon>Cyprininae</taxon>
        <taxon>Sinocyclocheilus</taxon>
    </lineage>
</organism>
<reference evidence="1" key="1">
    <citation type="submission" date="2025-08" db="UniProtKB">
        <authorList>
            <consortium name="Ensembl"/>
        </authorList>
    </citation>
    <scope>IDENTIFICATION</scope>
</reference>
<dbReference type="Gene3D" id="3.40.30.10">
    <property type="entry name" value="Glutaredoxin"/>
    <property type="match status" value="1"/>
</dbReference>
<keyword evidence="2" id="KW-1185">Reference proteome</keyword>
<dbReference type="GO" id="GO:0047017">
    <property type="term" value="F:prostaglandin F synthase activity"/>
    <property type="evidence" value="ECO:0007669"/>
    <property type="project" value="TreeGrafter"/>
</dbReference>
<evidence type="ECO:0000313" key="2">
    <source>
        <dbReference type="Proteomes" id="UP000472260"/>
    </source>
</evidence>
<name>A0A671LNG9_9TELE</name>